<keyword evidence="5 6" id="KW-0408">Iron</keyword>
<dbReference type="PROSITE" id="PS00086">
    <property type="entry name" value="CYTOCHROME_P450"/>
    <property type="match status" value="1"/>
</dbReference>
<keyword evidence="9" id="KW-1185">Reference proteome</keyword>
<dbReference type="InterPro" id="IPR002401">
    <property type="entry name" value="Cyt_P450_E_grp-I"/>
</dbReference>
<dbReference type="GO" id="GO:0004497">
    <property type="term" value="F:monooxygenase activity"/>
    <property type="evidence" value="ECO:0007669"/>
    <property type="project" value="UniProtKB-KW"/>
</dbReference>
<evidence type="ECO:0000256" key="6">
    <source>
        <dbReference type="PIRSR" id="PIRSR602401-1"/>
    </source>
</evidence>
<dbReference type="Proteomes" id="UP000214365">
    <property type="component" value="Unassembled WGS sequence"/>
</dbReference>
<dbReference type="Gene3D" id="1.10.630.10">
    <property type="entry name" value="Cytochrome P450"/>
    <property type="match status" value="1"/>
</dbReference>
<organism evidence="8 9">
    <name type="scientific">Talaromyces atroroseus</name>
    <dbReference type="NCBI Taxonomy" id="1441469"/>
    <lineage>
        <taxon>Eukaryota</taxon>
        <taxon>Fungi</taxon>
        <taxon>Dikarya</taxon>
        <taxon>Ascomycota</taxon>
        <taxon>Pezizomycotina</taxon>
        <taxon>Eurotiomycetes</taxon>
        <taxon>Eurotiomycetidae</taxon>
        <taxon>Eurotiales</taxon>
        <taxon>Trichocomaceae</taxon>
        <taxon>Talaromyces</taxon>
        <taxon>Talaromyces sect. Trachyspermi</taxon>
    </lineage>
</organism>
<dbReference type="GO" id="GO:0005506">
    <property type="term" value="F:iron ion binding"/>
    <property type="evidence" value="ECO:0007669"/>
    <property type="project" value="InterPro"/>
</dbReference>
<dbReference type="OrthoDB" id="1470350at2759"/>
<dbReference type="InterPro" id="IPR050121">
    <property type="entry name" value="Cytochrome_P450_monoxygenase"/>
</dbReference>
<dbReference type="PRINTS" id="PR00463">
    <property type="entry name" value="EP450I"/>
</dbReference>
<proteinExistence type="inferred from homology"/>
<dbReference type="GO" id="GO:0016705">
    <property type="term" value="F:oxidoreductase activity, acting on paired donors, with incorporation or reduction of molecular oxygen"/>
    <property type="evidence" value="ECO:0007669"/>
    <property type="project" value="InterPro"/>
</dbReference>
<dbReference type="InterPro" id="IPR001128">
    <property type="entry name" value="Cyt_P450"/>
</dbReference>
<gene>
    <name evidence="8" type="ORF">UA08_09251</name>
</gene>
<dbReference type="RefSeq" id="XP_020115633.1">
    <property type="nucleotide sequence ID" value="XM_020264239.1"/>
</dbReference>
<dbReference type="GO" id="GO:0020037">
    <property type="term" value="F:heme binding"/>
    <property type="evidence" value="ECO:0007669"/>
    <property type="project" value="InterPro"/>
</dbReference>
<dbReference type="PANTHER" id="PTHR24305">
    <property type="entry name" value="CYTOCHROME P450"/>
    <property type="match status" value="1"/>
</dbReference>
<keyword evidence="6 7" id="KW-0349">Heme</keyword>
<dbReference type="GeneID" id="31009007"/>
<evidence type="ECO:0000256" key="1">
    <source>
        <dbReference type="ARBA" id="ARBA00001971"/>
    </source>
</evidence>
<dbReference type="InterPro" id="IPR017972">
    <property type="entry name" value="Cyt_P450_CS"/>
</dbReference>
<evidence type="ECO:0000313" key="9">
    <source>
        <dbReference type="Proteomes" id="UP000214365"/>
    </source>
</evidence>
<dbReference type="EMBL" id="LFMY01000020">
    <property type="protein sequence ID" value="OKL55512.1"/>
    <property type="molecule type" value="Genomic_DNA"/>
</dbReference>
<keyword evidence="3 6" id="KW-0479">Metal-binding</keyword>
<protein>
    <submittedName>
        <fullName evidence="8">P450 monooxygenase</fullName>
    </submittedName>
</protein>
<dbReference type="Pfam" id="PF00067">
    <property type="entry name" value="p450"/>
    <property type="match status" value="1"/>
</dbReference>
<dbReference type="PANTHER" id="PTHR24305:SF96">
    <property type="entry name" value="CYTOCHROME P450 MONOOXYGENASE STCB-RELATED"/>
    <property type="match status" value="1"/>
</dbReference>
<name>A0A1Q5Q6P3_TALAT</name>
<comment type="caution">
    <text evidence="8">The sequence shown here is derived from an EMBL/GenBank/DDBJ whole genome shotgun (WGS) entry which is preliminary data.</text>
</comment>
<evidence type="ECO:0000256" key="3">
    <source>
        <dbReference type="ARBA" id="ARBA00022723"/>
    </source>
</evidence>
<dbReference type="CDD" id="cd11059">
    <property type="entry name" value="CYP_fungal"/>
    <property type="match status" value="1"/>
</dbReference>
<evidence type="ECO:0000256" key="4">
    <source>
        <dbReference type="ARBA" id="ARBA00023002"/>
    </source>
</evidence>
<dbReference type="PRINTS" id="PR00385">
    <property type="entry name" value="P450"/>
</dbReference>
<sequence length="493" mass="55498">MALLSLGLVPTLAVLGGLLCLYVLRVIYQTYTSPIARLPGPEITKWTNWYTQYQLIKGNRPRYIQNLHGIYGPVVRIGPNELDFSDVSAAREIHKVGAGYLKSNWYRKLGYQGSETLFSTTNPRFHADRRRMLSGPISEQSLLKMEPIINQRIYMTIARIEEEINNTGVADIFKWWTFMATDVIGELSFGESFRMLELGKKTQYIVDLQNVSRLMALRSIFPFIEIMSKVLPLPVFRKATEAGARIRNYADQSIKRYKGIIAQNPVDPKPTLFTKLYNGGKDGKEGLTDQEIVREAVGYIAAGSDTTAVTLTYLIFGVCMNPEVQKKLAAEVADLPDNLVHKDVQDLPYLNAVLNETLRLYPATPSPLPRVVPTQGTELSGHTIPGGTAVSSQAFSLHRNEYAFPNAEKFEPERWFNPTREMKDAFLPFGGGSRVCIGMHLAKIEIRMGAALFFKKFPEAHLSTREGMTLEEMNPLMYFMATPRGMRCLVEGH</sequence>
<keyword evidence="7 8" id="KW-0503">Monooxygenase</keyword>
<comment type="cofactor">
    <cofactor evidence="1 6">
        <name>heme</name>
        <dbReference type="ChEBI" id="CHEBI:30413"/>
    </cofactor>
</comment>
<evidence type="ECO:0000256" key="5">
    <source>
        <dbReference type="ARBA" id="ARBA00023004"/>
    </source>
</evidence>
<evidence type="ECO:0000313" key="8">
    <source>
        <dbReference type="EMBL" id="OKL55512.1"/>
    </source>
</evidence>
<accession>A0A1Q5Q6P3</accession>
<keyword evidence="4 7" id="KW-0560">Oxidoreductase</keyword>
<dbReference type="STRING" id="1441469.A0A1Q5Q6P3"/>
<feature type="binding site" description="axial binding residue" evidence="6">
    <location>
        <position position="436"/>
    </location>
    <ligand>
        <name>heme</name>
        <dbReference type="ChEBI" id="CHEBI:30413"/>
    </ligand>
    <ligandPart>
        <name>Fe</name>
        <dbReference type="ChEBI" id="CHEBI:18248"/>
    </ligandPart>
</feature>
<reference evidence="8 9" key="1">
    <citation type="submission" date="2015-06" db="EMBL/GenBank/DDBJ databases">
        <title>Talaromyces atroroseus IBT 11181 draft genome.</title>
        <authorList>
            <person name="Rasmussen K.B."/>
            <person name="Rasmussen S."/>
            <person name="Petersen B."/>
            <person name="Sicheritz-Ponten T."/>
            <person name="Mortensen U.H."/>
            <person name="Thrane U."/>
        </authorList>
    </citation>
    <scope>NUCLEOTIDE SEQUENCE [LARGE SCALE GENOMIC DNA]</scope>
    <source>
        <strain evidence="8 9">IBT 11181</strain>
    </source>
</reference>
<dbReference type="AlphaFoldDB" id="A0A1Q5Q6P3"/>
<evidence type="ECO:0000256" key="7">
    <source>
        <dbReference type="RuleBase" id="RU000461"/>
    </source>
</evidence>
<comment type="similarity">
    <text evidence="2 7">Belongs to the cytochrome P450 family.</text>
</comment>
<dbReference type="InterPro" id="IPR036396">
    <property type="entry name" value="Cyt_P450_sf"/>
</dbReference>
<evidence type="ECO:0000256" key="2">
    <source>
        <dbReference type="ARBA" id="ARBA00010617"/>
    </source>
</evidence>
<dbReference type="SUPFAM" id="SSF48264">
    <property type="entry name" value="Cytochrome P450"/>
    <property type="match status" value="1"/>
</dbReference>